<dbReference type="PANTHER" id="PTHR30269:SF37">
    <property type="entry name" value="MEMBRANE TRANSPORTER PROTEIN"/>
    <property type="match status" value="1"/>
</dbReference>
<dbReference type="EMBL" id="AP014546">
    <property type="protein sequence ID" value="BBB31033.1"/>
    <property type="molecule type" value="Genomic_DNA"/>
</dbReference>
<feature type="transmembrane region" description="Helical" evidence="8">
    <location>
        <begin position="192"/>
        <end position="210"/>
    </location>
</feature>
<comment type="subcellular location">
    <subcellularLocation>
        <location evidence="1 8">Cell membrane</location>
        <topology evidence="1 8">Multi-pass membrane protein</topology>
    </subcellularLocation>
</comment>
<feature type="transmembrane region" description="Helical" evidence="8">
    <location>
        <begin position="161"/>
        <end position="180"/>
    </location>
</feature>
<dbReference type="InterPro" id="IPR052017">
    <property type="entry name" value="TSUP"/>
</dbReference>
<evidence type="ECO:0000256" key="7">
    <source>
        <dbReference type="ARBA" id="ARBA00023136"/>
    </source>
</evidence>
<keyword evidence="4 8" id="KW-1003">Cell membrane</keyword>
<protein>
    <recommendedName>
        <fullName evidence="8">Probable membrane transporter protein</fullName>
    </recommendedName>
</protein>
<evidence type="ECO:0000256" key="4">
    <source>
        <dbReference type="ARBA" id="ARBA00022475"/>
    </source>
</evidence>
<dbReference type="Pfam" id="PF01925">
    <property type="entry name" value="TauE"/>
    <property type="match status" value="1"/>
</dbReference>
<reference evidence="9 10" key="1">
    <citation type="journal article" date="2008" name="Int. J. Syst. Evol. Microbiol.">
        <title>Neptunomonas japonica sp. nov., an Osedax japonicus symbiont-like bacterium isolated from sediment adjacent to sperm whale carcasses off Kagoshima, Japan.</title>
        <authorList>
            <person name="Miyazaki M."/>
            <person name="Nogi Y."/>
            <person name="Fujiwara Y."/>
            <person name="Kawato M."/>
            <person name="Kubokawa K."/>
            <person name="Horikoshi K."/>
        </authorList>
    </citation>
    <scope>NUCLEOTIDE SEQUENCE [LARGE SCALE GENOMIC DNA]</scope>
    <source>
        <strain evidence="9 10">JAMM 1380</strain>
    </source>
</reference>
<sequence length="246" mass="26186">MTPVEWLLLTVIIAIAGVVRGCIGFGFSALVVASSTLFLDPAIVVPMLAILEIVASIHMAITTWRDAERKILIYLMIGATMATPLGVYALVILPADSIRLLLSLMILILSGLLARGWQYRGRRGPVTFFSLGLLSGVCNGAAAVGGLPVATFLTAMNLSMASLRATLVLFFFGTDIVFILSASGHGLFSQSLLMMSALMIIPMTLGVHFGGKLFTIVPEQRLRSGVICLLILLSLIGLIRAAIGHF</sequence>
<evidence type="ECO:0000313" key="9">
    <source>
        <dbReference type="EMBL" id="BBB31033.1"/>
    </source>
</evidence>
<feature type="transmembrane region" description="Helical" evidence="8">
    <location>
        <begin position="97"/>
        <end position="114"/>
    </location>
</feature>
<feature type="transmembrane region" description="Helical" evidence="8">
    <location>
        <begin position="222"/>
        <end position="243"/>
    </location>
</feature>
<name>A0A7R6PWW6_9GAMM</name>
<dbReference type="GO" id="GO:0005886">
    <property type="term" value="C:plasma membrane"/>
    <property type="evidence" value="ECO:0007669"/>
    <property type="project" value="UniProtKB-SubCell"/>
</dbReference>
<evidence type="ECO:0000256" key="5">
    <source>
        <dbReference type="ARBA" id="ARBA00022692"/>
    </source>
</evidence>
<dbReference type="KEGG" id="njp:NEJAP_3095"/>
<dbReference type="AlphaFoldDB" id="A0A7R6PWW6"/>
<organism evidence="9 10">
    <name type="scientific">Neptunomonas japonica JAMM 1380</name>
    <dbReference type="NCBI Taxonomy" id="1441457"/>
    <lineage>
        <taxon>Bacteria</taxon>
        <taxon>Pseudomonadati</taxon>
        <taxon>Pseudomonadota</taxon>
        <taxon>Gammaproteobacteria</taxon>
        <taxon>Oceanospirillales</taxon>
        <taxon>Oceanospirillaceae</taxon>
        <taxon>Neptunomonas</taxon>
    </lineage>
</organism>
<feature type="transmembrane region" description="Helical" evidence="8">
    <location>
        <begin position="126"/>
        <end position="149"/>
    </location>
</feature>
<feature type="transmembrane region" description="Helical" evidence="8">
    <location>
        <begin position="43"/>
        <end position="64"/>
    </location>
</feature>
<dbReference type="PANTHER" id="PTHR30269">
    <property type="entry name" value="TRANSMEMBRANE PROTEIN YFCA"/>
    <property type="match status" value="1"/>
</dbReference>
<dbReference type="InterPro" id="IPR002781">
    <property type="entry name" value="TM_pro_TauE-like"/>
</dbReference>
<keyword evidence="10" id="KW-1185">Reference proteome</keyword>
<feature type="transmembrane region" description="Helical" evidence="8">
    <location>
        <begin position="71"/>
        <end position="91"/>
    </location>
</feature>
<accession>A0A7R6PWW6</accession>
<gene>
    <name evidence="9" type="ORF">NEJAP_3095</name>
</gene>
<evidence type="ECO:0000313" key="10">
    <source>
        <dbReference type="Proteomes" id="UP000595332"/>
    </source>
</evidence>
<keyword evidence="7 8" id="KW-0472">Membrane</keyword>
<evidence type="ECO:0000256" key="1">
    <source>
        <dbReference type="ARBA" id="ARBA00004651"/>
    </source>
</evidence>
<dbReference type="RefSeq" id="WP_201348167.1">
    <property type="nucleotide sequence ID" value="NZ_AP014546.1"/>
</dbReference>
<evidence type="ECO:0000256" key="3">
    <source>
        <dbReference type="ARBA" id="ARBA00022448"/>
    </source>
</evidence>
<comment type="similarity">
    <text evidence="2 8">Belongs to the 4-toluene sulfonate uptake permease (TSUP) (TC 2.A.102) family.</text>
</comment>
<feature type="transmembrane region" description="Helical" evidence="8">
    <location>
        <begin position="7"/>
        <end position="31"/>
    </location>
</feature>
<dbReference type="Proteomes" id="UP000595332">
    <property type="component" value="Chromosome"/>
</dbReference>
<keyword evidence="3" id="KW-0813">Transport</keyword>
<proteinExistence type="inferred from homology"/>
<keyword evidence="6 8" id="KW-1133">Transmembrane helix</keyword>
<keyword evidence="5 8" id="KW-0812">Transmembrane</keyword>
<evidence type="ECO:0000256" key="2">
    <source>
        <dbReference type="ARBA" id="ARBA00009142"/>
    </source>
</evidence>
<evidence type="ECO:0000256" key="8">
    <source>
        <dbReference type="RuleBase" id="RU363041"/>
    </source>
</evidence>
<evidence type="ECO:0000256" key="6">
    <source>
        <dbReference type="ARBA" id="ARBA00022989"/>
    </source>
</evidence>